<feature type="region of interest" description="Disordered" evidence="1">
    <location>
        <begin position="1"/>
        <end position="159"/>
    </location>
</feature>
<dbReference type="EMBL" id="KN550323">
    <property type="protein sequence ID" value="KHJ94448.1"/>
    <property type="molecule type" value="Genomic_DNA"/>
</dbReference>
<dbReference type="Gene3D" id="1.20.120.330">
    <property type="entry name" value="Nucleotidyltransferases domain 2"/>
    <property type="match status" value="1"/>
</dbReference>
<dbReference type="AlphaFoldDB" id="A0A0B1TA43"/>
<sequence>MSDAGDADPSGMCHALSDDSLDELPIPDSMEGKSQVLVQLKSRLKKTSSESPVSPDSFTSSPPEPSVLRSDRKVVASRPAPDPPTRSNAAPLPGPSKADYSRKKVEKREARGVDELAEGKLKALFRTLRHVEKPDEKSVAESPANSADEAASTSSASVPEVARVRQLITQKVAPLQHHRPFSVQASSDDSDSSASTLAVNMKHVEKRNNGSDSDGPRPFSTLQRPKLREITSKDRVPTTNEDLDSGMVRTQSLRDITTKFEKLTAAPAKTAVSIRGGLVGTAANKRFSLLESKPHSSSVTSETSPGSSPEDVVATPLSSCEQQSVSKESLLTLYRTLEGCMQDLRNERVGRMTQTSRTDSRLAMLIRLSDVMQQFHTTCAIYAEQITPHSKFRYRELLNRLEVFVRQLRTCASGSASNPDFAESHILPQFEVTFRQILQLINR</sequence>
<gene>
    <name evidence="3" type="ORF">OESDEN_05621</name>
</gene>
<accession>A0A0B1TA43</accession>
<dbReference type="GO" id="GO:0004715">
    <property type="term" value="F:non-membrane spanning protein tyrosine kinase activity"/>
    <property type="evidence" value="ECO:0007669"/>
    <property type="project" value="InterPro"/>
</dbReference>
<name>A0A0B1TA43_OESDE</name>
<feature type="domain" description="F-actin binding" evidence="2">
    <location>
        <begin position="297"/>
        <end position="443"/>
    </location>
</feature>
<feature type="region of interest" description="Disordered" evidence="1">
    <location>
        <begin position="292"/>
        <end position="319"/>
    </location>
</feature>
<dbReference type="Pfam" id="PF08919">
    <property type="entry name" value="F_actin_bind"/>
    <property type="match status" value="1"/>
</dbReference>
<organism evidence="3 4">
    <name type="scientific">Oesophagostomum dentatum</name>
    <name type="common">Nodular worm</name>
    <dbReference type="NCBI Taxonomy" id="61180"/>
    <lineage>
        <taxon>Eukaryota</taxon>
        <taxon>Metazoa</taxon>
        <taxon>Ecdysozoa</taxon>
        <taxon>Nematoda</taxon>
        <taxon>Chromadorea</taxon>
        <taxon>Rhabditida</taxon>
        <taxon>Rhabditina</taxon>
        <taxon>Rhabditomorpha</taxon>
        <taxon>Strongyloidea</taxon>
        <taxon>Strongylidae</taxon>
        <taxon>Oesophagostomum</taxon>
    </lineage>
</organism>
<dbReference type="InterPro" id="IPR015015">
    <property type="entry name" value="F-actin-binding"/>
</dbReference>
<feature type="compositionally biased region" description="Low complexity" evidence="1">
    <location>
        <begin position="295"/>
        <end position="310"/>
    </location>
</feature>
<evidence type="ECO:0000256" key="1">
    <source>
        <dbReference type="SAM" id="MobiDB-lite"/>
    </source>
</evidence>
<feature type="compositionally biased region" description="Low complexity" evidence="1">
    <location>
        <begin position="144"/>
        <end position="157"/>
    </location>
</feature>
<evidence type="ECO:0000313" key="4">
    <source>
        <dbReference type="Proteomes" id="UP000053660"/>
    </source>
</evidence>
<evidence type="ECO:0000259" key="2">
    <source>
        <dbReference type="SMART" id="SM00808"/>
    </source>
</evidence>
<reference evidence="3 4" key="1">
    <citation type="submission" date="2014-03" db="EMBL/GenBank/DDBJ databases">
        <title>Draft genome of the hookworm Oesophagostomum dentatum.</title>
        <authorList>
            <person name="Mitreva M."/>
        </authorList>
    </citation>
    <scope>NUCLEOTIDE SEQUENCE [LARGE SCALE GENOMIC DNA]</scope>
    <source>
        <strain evidence="3 4">OD-Hann</strain>
    </source>
</reference>
<evidence type="ECO:0000313" key="3">
    <source>
        <dbReference type="EMBL" id="KHJ94448.1"/>
    </source>
</evidence>
<dbReference type="SMART" id="SM00808">
    <property type="entry name" value="FABD"/>
    <property type="match status" value="1"/>
</dbReference>
<feature type="region of interest" description="Disordered" evidence="1">
    <location>
        <begin position="172"/>
        <end position="244"/>
    </location>
</feature>
<proteinExistence type="predicted"/>
<protein>
    <recommendedName>
        <fullName evidence="2">F-actin binding domain-containing protein</fullName>
    </recommendedName>
</protein>
<dbReference type="OrthoDB" id="98077at2759"/>
<feature type="compositionally biased region" description="Basic and acidic residues" evidence="1">
    <location>
        <begin position="99"/>
        <end position="121"/>
    </location>
</feature>
<keyword evidence="4" id="KW-1185">Reference proteome</keyword>
<feature type="compositionally biased region" description="Polar residues" evidence="1">
    <location>
        <begin position="49"/>
        <end position="61"/>
    </location>
</feature>
<feature type="compositionally biased region" description="Basic and acidic residues" evidence="1">
    <location>
        <begin position="129"/>
        <end position="139"/>
    </location>
</feature>
<dbReference type="GO" id="GO:0005524">
    <property type="term" value="F:ATP binding"/>
    <property type="evidence" value="ECO:0007669"/>
    <property type="project" value="InterPro"/>
</dbReference>
<dbReference type="Proteomes" id="UP000053660">
    <property type="component" value="Unassembled WGS sequence"/>
</dbReference>
<feature type="compositionally biased region" description="Basic and acidic residues" evidence="1">
    <location>
        <begin position="226"/>
        <end position="236"/>
    </location>
</feature>